<comment type="caution">
    <text evidence="2">The sequence shown here is derived from an EMBL/GenBank/DDBJ whole genome shotgun (WGS) entry which is preliminary data.</text>
</comment>
<dbReference type="InterPro" id="IPR029060">
    <property type="entry name" value="PIN-like_dom_sf"/>
</dbReference>
<evidence type="ECO:0000259" key="1">
    <source>
        <dbReference type="SMART" id="SM00484"/>
    </source>
</evidence>
<dbReference type="Gene3D" id="3.40.50.1010">
    <property type="entry name" value="5'-nuclease"/>
    <property type="match status" value="1"/>
</dbReference>
<dbReference type="SUPFAM" id="SSF88723">
    <property type="entry name" value="PIN domain-like"/>
    <property type="match status" value="1"/>
</dbReference>
<dbReference type="OrthoDB" id="2959108at2759"/>
<dbReference type="GO" id="GO:0006974">
    <property type="term" value="P:DNA damage response"/>
    <property type="evidence" value="ECO:0007669"/>
    <property type="project" value="UniProtKB-ARBA"/>
</dbReference>
<dbReference type="SMART" id="SM00484">
    <property type="entry name" value="XPGI"/>
    <property type="match status" value="1"/>
</dbReference>
<dbReference type="AlphaFoldDB" id="A0A2G8RZW8"/>
<dbReference type="PRINTS" id="PR00853">
    <property type="entry name" value="XPGRADSUPER"/>
</dbReference>
<dbReference type="STRING" id="1077348.A0A2G8RZW8"/>
<evidence type="ECO:0000313" key="3">
    <source>
        <dbReference type="Proteomes" id="UP000230002"/>
    </source>
</evidence>
<protein>
    <recommendedName>
        <fullName evidence="1">XPG-I domain-containing protein</fullName>
    </recommendedName>
</protein>
<organism evidence="2 3">
    <name type="scientific">Ganoderma sinense ZZ0214-1</name>
    <dbReference type="NCBI Taxonomy" id="1077348"/>
    <lineage>
        <taxon>Eukaryota</taxon>
        <taxon>Fungi</taxon>
        <taxon>Dikarya</taxon>
        <taxon>Basidiomycota</taxon>
        <taxon>Agaricomycotina</taxon>
        <taxon>Agaricomycetes</taxon>
        <taxon>Polyporales</taxon>
        <taxon>Polyporaceae</taxon>
        <taxon>Ganoderma</taxon>
    </lineage>
</organism>
<dbReference type="PANTHER" id="PTHR11081">
    <property type="entry name" value="FLAP ENDONUCLEASE FAMILY MEMBER"/>
    <property type="match status" value="1"/>
</dbReference>
<feature type="domain" description="XPG-I" evidence="1">
    <location>
        <begin position="15"/>
        <end position="87"/>
    </location>
</feature>
<keyword evidence="3" id="KW-1185">Reference proteome</keyword>
<dbReference type="InterPro" id="IPR006084">
    <property type="entry name" value="XPG/Rad2"/>
</dbReference>
<reference evidence="2 3" key="1">
    <citation type="journal article" date="2015" name="Sci. Rep.">
        <title>Chromosome-level genome map provides insights into diverse defense mechanisms in the medicinal fungus Ganoderma sinense.</title>
        <authorList>
            <person name="Zhu Y."/>
            <person name="Xu J."/>
            <person name="Sun C."/>
            <person name="Zhou S."/>
            <person name="Xu H."/>
            <person name="Nelson D.R."/>
            <person name="Qian J."/>
            <person name="Song J."/>
            <person name="Luo H."/>
            <person name="Xiang L."/>
            <person name="Li Y."/>
            <person name="Xu Z."/>
            <person name="Ji A."/>
            <person name="Wang L."/>
            <person name="Lu S."/>
            <person name="Hayward A."/>
            <person name="Sun W."/>
            <person name="Li X."/>
            <person name="Schwartz D.C."/>
            <person name="Wang Y."/>
            <person name="Chen S."/>
        </authorList>
    </citation>
    <scope>NUCLEOTIDE SEQUENCE [LARGE SCALE GENOMIC DNA]</scope>
    <source>
        <strain evidence="2 3">ZZ0214-1</strain>
    </source>
</reference>
<proteinExistence type="predicted"/>
<sequence length="407" mass="45070">MALPWLTEGMRDLAEAFGFGWIQAAGEAEAELAEMNRLGHIDAVMTDDSDVLLFGANVVIRNCELKRNEKHAVEVYRANAIFTRAKLSQADLLLYALLVGCDYDSMLFDMLAAHKDNNDDLRSALGDWRDHICAILRTDPEGFIGRTNRVLAARVPSSFPNIHVLHAFLSPPVLSASSYSGALSPRFIDFARLGVLCKLHFGWGNRPQLLQKCRNLFWSNEVVRMLVVEGLRQEEHAERVPAIRRLVGMAVEDVDEPPAFGYAHCRVRIFDDGIGDAITSALHRLREYHGSENTPQERVLLEAGRSATFRLPAVIVERARPLKTLACSSLHVDLIVRRSPSINLIARHPPRVSLVARSSPGISLATRCTPGVDCVARSSPGVDLIVRCSPSISLVARCCSSFICVKW</sequence>
<gene>
    <name evidence="2" type="ORF">GSI_10201</name>
</gene>
<dbReference type="EMBL" id="AYKW01000034">
    <property type="protein sequence ID" value="PIL27062.1"/>
    <property type="molecule type" value="Genomic_DNA"/>
</dbReference>
<dbReference type="Pfam" id="PF00867">
    <property type="entry name" value="XPG_I"/>
    <property type="match status" value="1"/>
</dbReference>
<dbReference type="Proteomes" id="UP000230002">
    <property type="component" value="Unassembled WGS sequence"/>
</dbReference>
<dbReference type="PANTHER" id="PTHR11081:SF59">
    <property type="entry name" value="FI23547P1"/>
    <property type="match status" value="1"/>
</dbReference>
<dbReference type="InterPro" id="IPR006086">
    <property type="entry name" value="XPG-I_dom"/>
</dbReference>
<accession>A0A2G8RZW8</accession>
<dbReference type="GO" id="GO:0017108">
    <property type="term" value="F:5'-flap endonuclease activity"/>
    <property type="evidence" value="ECO:0007669"/>
    <property type="project" value="TreeGrafter"/>
</dbReference>
<name>A0A2G8RZW8_9APHY</name>
<evidence type="ECO:0000313" key="2">
    <source>
        <dbReference type="EMBL" id="PIL27062.1"/>
    </source>
</evidence>